<feature type="non-terminal residue" evidence="1">
    <location>
        <position position="1"/>
    </location>
</feature>
<keyword evidence="2" id="KW-1185">Reference proteome</keyword>
<name>A0AAJ0E7N8_9PEZI</name>
<evidence type="ECO:0000313" key="2">
    <source>
        <dbReference type="Proteomes" id="UP001240678"/>
    </source>
</evidence>
<dbReference type="GeneID" id="85332728"/>
<gene>
    <name evidence="1" type="ORF">CCOS01_00985</name>
</gene>
<protein>
    <submittedName>
        <fullName evidence="1">Uncharacterized protein</fullName>
    </submittedName>
</protein>
<organism evidence="1 2">
    <name type="scientific">Colletotrichum costaricense</name>
    <dbReference type="NCBI Taxonomy" id="1209916"/>
    <lineage>
        <taxon>Eukaryota</taxon>
        <taxon>Fungi</taxon>
        <taxon>Dikarya</taxon>
        <taxon>Ascomycota</taxon>
        <taxon>Pezizomycotina</taxon>
        <taxon>Sordariomycetes</taxon>
        <taxon>Hypocreomycetidae</taxon>
        <taxon>Glomerellales</taxon>
        <taxon>Glomerellaceae</taxon>
        <taxon>Colletotrichum</taxon>
        <taxon>Colletotrichum acutatum species complex</taxon>
    </lineage>
</organism>
<dbReference type="Proteomes" id="UP001240678">
    <property type="component" value="Unassembled WGS sequence"/>
</dbReference>
<evidence type="ECO:0000313" key="1">
    <source>
        <dbReference type="EMBL" id="KAK1539671.1"/>
    </source>
</evidence>
<dbReference type="AlphaFoldDB" id="A0AAJ0E7N8"/>
<dbReference type="RefSeq" id="XP_060320619.1">
    <property type="nucleotide sequence ID" value="XM_060449181.1"/>
</dbReference>
<sequence length="100" mass="11441">GWASPRQQPFAVLYGSDRLLGADKLLTTRNVLPDNFPDLVKDDLDWGSSQEEAFEKALLSICTNPRFQATELEFVTKKITDGQRGFRMVKDYRATFRVEL</sequence>
<comment type="caution">
    <text evidence="1">The sequence shown here is derived from an EMBL/GenBank/DDBJ whole genome shotgun (WGS) entry which is preliminary data.</text>
</comment>
<proteinExistence type="predicted"/>
<accession>A0AAJ0E7N8</accession>
<dbReference type="EMBL" id="MOOE01000001">
    <property type="protein sequence ID" value="KAK1539671.1"/>
    <property type="molecule type" value="Genomic_DNA"/>
</dbReference>
<reference evidence="1 2" key="1">
    <citation type="submission" date="2016-10" db="EMBL/GenBank/DDBJ databases">
        <title>The genome sequence of Colletotrichum fioriniae PJ7.</title>
        <authorList>
            <person name="Baroncelli R."/>
        </authorList>
    </citation>
    <scope>NUCLEOTIDE SEQUENCE [LARGE SCALE GENOMIC DNA]</scope>
    <source>
        <strain evidence="1 2">IMI 309622</strain>
    </source>
</reference>